<keyword evidence="4 13" id="KW-0479">Metal-binding</keyword>
<keyword evidence="2 13" id="KW-0963">Cytoplasm</keyword>
<comment type="function">
    <text evidence="13">Endonuclease that resolves Holliday junction intermediates in genetic recombination. Cleaves mobile four-strand junctions by introducing symmetrical nicks in paired strands. Promotes annealing of linear ssDNA with homologous dsDNA. Required for DNA repair, homologous recombination and chromosome segregation.</text>
</comment>
<dbReference type="HAMAP" id="MF_00130">
    <property type="entry name" value="RecU"/>
    <property type="match status" value="1"/>
</dbReference>
<feature type="site" description="Transition state stabilizer" evidence="13">
    <location>
        <position position="107"/>
    </location>
</feature>
<feature type="binding site" evidence="13">
    <location>
        <position position="90"/>
    </location>
    <ligand>
        <name>Mg(2+)</name>
        <dbReference type="ChEBI" id="CHEBI:18420"/>
    </ligand>
</feature>
<feature type="region of interest" description="Disordered" evidence="15">
    <location>
        <begin position="1"/>
        <end position="25"/>
    </location>
</feature>
<keyword evidence="3 13" id="KW-0540">Nuclease</keyword>
<dbReference type="CDD" id="cd22354">
    <property type="entry name" value="RecU-like"/>
    <property type="match status" value="1"/>
</dbReference>
<reference evidence="16 17" key="1">
    <citation type="submission" date="2023-03" db="EMBL/GenBank/DDBJ databases">
        <title>Bacillus Genome Sequencing.</title>
        <authorList>
            <person name="Dunlap C."/>
        </authorList>
    </citation>
    <scope>NUCLEOTIDE SEQUENCE [LARGE SCALE GENOMIC DNA]</scope>
    <source>
        <strain evidence="16 17">B-59205</strain>
    </source>
</reference>
<dbReference type="Pfam" id="PF03838">
    <property type="entry name" value="RecU"/>
    <property type="match status" value="1"/>
</dbReference>
<dbReference type="GO" id="GO:0007059">
    <property type="term" value="P:chromosome segregation"/>
    <property type="evidence" value="ECO:0007669"/>
    <property type="project" value="UniProtKB-UniRule"/>
</dbReference>
<evidence type="ECO:0000256" key="13">
    <source>
        <dbReference type="HAMAP-Rule" id="MF_00130"/>
    </source>
</evidence>
<comment type="catalytic activity">
    <reaction evidence="13">
        <text>Endonucleolytic cleavage at a junction such as a reciprocal single-stranded crossover between two homologous DNA duplexes (Holliday junction).</text>
        <dbReference type="EC" id="3.1.21.10"/>
    </reaction>
</comment>
<evidence type="ECO:0000313" key="16">
    <source>
        <dbReference type="EMBL" id="MEC1178276.1"/>
    </source>
</evidence>
<dbReference type="PIRSF" id="PIRSF037785">
    <property type="entry name" value="RecU"/>
    <property type="match status" value="1"/>
</dbReference>
<keyword evidence="6 13" id="KW-0227">DNA damage</keyword>
<protein>
    <recommendedName>
        <fullName evidence="12 13">Holliday junction resolvase RecU</fullName>
        <ecNumber evidence="13 14">3.1.21.10</ecNumber>
    </recommendedName>
    <alternativeName>
        <fullName evidence="13">Recombination protein U homolog</fullName>
    </alternativeName>
</protein>
<dbReference type="RefSeq" id="WP_107839719.1">
    <property type="nucleotide sequence ID" value="NZ_JARSFG010000010.1"/>
</dbReference>
<dbReference type="NCBIfam" id="NF002581">
    <property type="entry name" value="PRK02234.1-2"/>
    <property type="match status" value="1"/>
</dbReference>
<dbReference type="NCBIfam" id="NF002584">
    <property type="entry name" value="PRK02234.1-5"/>
    <property type="match status" value="1"/>
</dbReference>
<evidence type="ECO:0000313" key="17">
    <source>
        <dbReference type="Proteomes" id="UP001344888"/>
    </source>
</evidence>
<dbReference type="SUPFAM" id="SSF52980">
    <property type="entry name" value="Restriction endonuclease-like"/>
    <property type="match status" value="1"/>
</dbReference>
<evidence type="ECO:0000256" key="4">
    <source>
        <dbReference type="ARBA" id="ARBA00022723"/>
    </source>
</evidence>
<evidence type="ECO:0000256" key="15">
    <source>
        <dbReference type="SAM" id="MobiDB-lite"/>
    </source>
</evidence>
<evidence type="ECO:0000256" key="6">
    <source>
        <dbReference type="ARBA" id="ARBA00022763"/>
    </source>
</evidence>
<keyword evidence="8 13" id="KW-0460">Magnesium</keyword>
<evidence type="ECO:0000256" key="8">
    <source>
        <dbReference type="ARBA" id="ARBA00022842"/>
    </source>
</evidence>
<dbReference type="InterPro" id="IPR011856">
    <property type="entry name" value="tRNA_endonuc-like_dom_sf"/>
</dbReference>
<feature type="binding site" evidence="13">
    <location>
        <position position="124"/>
    </location>
    <ligand>
        <name>Mg(2+)</name>
        <dbReference type="ChEBI" id="CHEBI:18420"/>
    </ligand>
</feature>
<evidence type="ECO:0000256" key="5">
    <source>
        <dbReference type="ARBA" id="ARBA00022759"/>
    </source>
</evidence>
<proteinExistence type="inferred from homology"/>
<dbReference type="InterPro" id="IPR004612">
    <property type="entry name" value="Resolv_RecU"/>
</dbReference>
<evidence type="ECO:0000256" key="2">
    <source>
        <dbReference type="ARBA" id="ARBA00022490"/>
    </source>
</evidence>
<dbReference type="GO" id="GO:0003676">
    <property type="term" value="F:nucleic acid binding"/>
    <property type="evidence" value="ECO:0007669"/>
    <property type="project" value="InterPro"/>
</dbReference>
<dbReference type="NCBIfam" id="TIGR00648">
    <property type="entry name" value="recU"/>
    <property type="match status" value="1"/>
</dbReference>
<evidence type="ECO:0000256" key="12">
    <source>
        <dbReference type="ARBA" id="ARBA00029523"/>
    </source>
</evidence>
<dbReference type="Proteomes" id="UP001344888">
    <property type="component" value="Unassembled WGS sequence"/>
</dbReference>
<evidence type="ECO:0000256" key="14">
    <source>
        <dbReference type="NCBIfam" id="TIGR00648"/>
    </source>
</evidence>
<keyword evidence="5 13" id="KW-0255">Endonuclease</keyword>
<feature type="binding site" evidence="13">
    <location>
        <position position="105"/>
    </location>
    <ligand>
        <name>Mg(2+)</name>
        <dbReference type="ChEBI" id="CHEBI:18420"/>
    </ligand>
</feature>
<dbReference type="AlphaFoldDB" id="A0AAW9NTK0"/>
<dbReference type="GO" id="GO:0006281">
    <property type="term" value="P:DNA repair"/>
    <property type="evidence" value="ECO:0007669"/>
    <property type="project" value="UniProtKB-UniRule"/>
</dbReference>
<dbReference type="GO" id="GO:0006310">
    <property type="term" value="P:DNA recombination"/>
    <property type="evidence" value="ECO:0007669"/>
    <property type="project" value="UniProtKB-UniRule"/>
</dbReference>
<gene>
    <name evidence="13 16" type="primary">recU</name>
    <name evidence="16" type="ORF">P9B03_07265</name>
</gene>
<name>A0AAW9NTK0_9BACL</name>
<dbReference type="Gene3D" id="3.40.1350.10">
    <property type="match status" value="1"/>
</dbReference>
<comment type="caution">
    <text evidence="16">The sequence shown here is derived from an EMBL/GenBank/DDBJ whole genome shotgun (WGS) entry which is preliminary data.</text>
</comment>
<accession>A0AAW9NTK0</accession>
<evidence type="ECO:0000256" key="11">
    <source>
        <dbReference type="ARBA" id="ARBA00023447"/>
    </source>
</evidence>
<keyword evidence="17" id="KW-1185">Reference proteome</keyword>
<keyword evidence="9 13" id="KW-0233">DNA recombination</keyword>
<evidence type="ECO:0000256" key="1">
    <source>
        <dbReference type="ARBA" id="ARBA00004496"/>
    </source>
</evidence>
<evidence type="ECO:0000256" key="10">
    <source>
        <dbReference type="ARBA" id="ARBA00023204"/>
    </source>
</evidence>
<evidence type="ECO:0000256" key="3">
    <source>
        <dbReference type="ARBA" id="ARBA00022722"/>
    </source>
</evidence>
<dbReference type="EC" id="3.1.21.10" evidence="13 14"/>
<sequence length="210" mass="24651">MMIRYPNGKPYNKEIEQVQKPKKQQAIKDNNFSNRGKTLEDDLNETNTYYLQRQIATIHKKPVPIQIVKVEYPSRSAAVIREAYFRTPSTTDYNGVWNGYYLDFEAKETESKTSFPLKNIHAHQVEHMKNVIQQKGIAFFIIRFSSLDRYFITPFSIVENAWQQMVRGGRKSIPLQQFEAGAIEMKASYQPRIDYLQAVQQFISEEIERD</sequence>
<dbReference type="GO" id="GO:0008821">
    <property type="term" value="F:crossover junction DNA endonuclease activity"/>
    <property type="evidence" value="ECO:0007669"/>
    <property type="project" value="UniProtKB-EC"/>
</dbReference>
<feature type="binding site" evidence="13">
    <location>
        <position position="92"/>
    </location>
    <ligand>
        <name>Mg(2+)</name>
        <dbReference type="ChEBI" id="CHEBI:18420"/>
    </ligand>
</feature>
<dbReference type="GO" id="GO:0005737">
    <property type="term" value="C:cytoplasm"/>
    <property type="evidence" value="ECO:0007669"/>
    <property type="project" value="UniProtKB-SubCell"/>
</dbReference>
<dbReference type="EMBL" id="JARSFG010000010">
    <property type="protein sequence ID" value="MEC1178276.1"/>
    <property type="molecule type" value="Genomic_DNA"/>
</dbReference>
<evidence type="ECO:0000256" key="7">
    <source>
        <dbReference type="ARBA" id="ARBA00022801"/>
    </source>
</evidence>
<comment type="subcellular location">
    <subcellularLocation>
        <location evidence="1 13">Cytoplasm</location>
    </subcellularLocation>
</comment>
<keyword evidence="10 13" id="KW-0234">DNA repair</keyword>
<organism evidence="16 17">
    <name type="scientific">Metasolibacillus meyeri</name>
    <dbReference type="NCBI Taxonomy" id="1071052"/>
    <lineage>
        <taxon>Bacteria</taxon>
        <taxon>Bacillati</taxon>
        <taxon>Bacillota</taxon>
        <taxon>Bacilli</taxon>
        <taxon>Bacillales</taxon>
        <taxon>Caryophanaceae</taxon>
        <taxon>Metasolibacillus</taxon>
    </lineage>
</organism>
<comment type="similarity">
    <text evidence="11 13">Belongs to the RecU family.</text>
</comment>
<dbReference type="GO" id="GO:0000287">
    <property type="term" value="F:magnesium ion binding"/>
    <property type="evidence" value="ECO:0007669"/>
    <property type="project" value="UniProtKB-UniRule"/>
</dbReference>
<comment type="cofactor">
    <cofactor evidence="13">
        <name>Mg(2+)</name>
        <dbReference type="ChEBI" id="CHEBI:18420"/>
    </cofactor>
    <text evidence="13">Binds 1 Mg(2+) ion per subunit.</text>
</comment>
<evidence type="ECO:0000256" key="9">
    <source>
        <dbReference type="ARBA" id="ARBA00023172"/>
    </source>
</evidence>
<keyword evidence="7 13" id="KW-0378">Hydrolase</keyword>
<dbReference type="InterPro" id="IPR011335">
    <property type="entry name" value="Restrct_endonuc-II-like"/>
</dbReference>